<comment type="catalytic activity">
    <reaction evidence="6">
        <text>O-phospho-L-threonyl-[protein] + H2O = L-threonyl-[protein] + phosphate</text>
        <dbReference type="Rhea" id="RHEA:47004"/>
        <dbReference type="Rhea" id="RHEA-COMP:11060"/>
        <dbReference type="Rhea" id="RHEA-COMP:11605"/>
        <dbReference type="ChEBI" id="CHEBI:15377"/>
        <dbReference type="ChEBI" id="CHEBI:30013"/>
        <dbReference type="ChEBI" id="CHEBI:43474"/>
        <dbReference type="ChEBI" id="CHEBI:61977"/>
        <dbReference type="EC" id="3.1.3.16"/>
    </reaction>
</comment>
<dbReference type="GO" id="GO:0005634">
    <property type="term" value="C:nucleus"/>
    <property type="evidence" value="ECO:0007669"/>
    <property type="project" value="UniProtKB-SubCell"/>
</dbReference>
<dbReference type="OrthoDB" id="10249888at2759"/>
<comment type="caution">
    <text evidence="9">The sequence shown here is derived from an EMBL/GenBank/DDBJ whole genome shotgun (WGS) entry which is preliminary data.</text>
</comment>
<dbReference type="SUPFAM" id="SSF52113">
    <property type="entry name" value="BRCT domain"/>
    <property type="match status" value="1"/>
</dbReference>
<feature type="region of interest" description="Disordered" evidence="7">
    <location>
        <begin position="1"/>
        <end position="25"/>
    </location>
</feature>
<evidence type="ECO:0000256" key="3">
    <source>
        <dbReference type="ARBA" id="ARBA00022801"/>
    </source>
</evidence>
<gene>
    <name evidence="9" type="ORF">J8273_2780</name>
</gene>
<comment type="catalytic activity">
    <reaction evidence="5">
        <text>O-phospho-L-seryl-[protein] + H2O = L-seryl-[protein] + phosphate</text>
        <dbReference type="Rhea" id="RHEA:20629"/>
        <dbReference type="Rhea" id="RHEA-COMP:9863"/>
        <dbReference type="Rhea" id="RHEA-COMP:11604"/>
        <dbReference type="ChEBI" id="CHEBI:15377"/>
        <dbReference type="ChEBI" id="CHEBI:29999"/>
        <dbReference type="ChEBI" id="CHEBI:43474"/>
        <dbReference type="ChEBI" id="CHEBI:83421"/>
        <dbReference type="EC" id="3.1.3.16"/>
    </reaction>
</comment>
<dbReference type="InterPro" id="IPR036412">
    <property type="entry name" value="HAD-like_sf"/>
</dbReference>
<evidence type="ECO:0000256" key="1">
    <source>
        <dbReference type="ARBA" id="ARBA00004123"/>
    </source>
</evidence>
<dbReference type="EMBL" id="JAHDYR010000009">
    <property type="protein sequence ID" value="KAG9395585.1"/>
    <property type="molecule type" value="Genomic_DNA"/>
</dbReference>
<dbReference type="PANTHER" id="PTHR23081">
    <property type="entry name" value="RNA POLYMERASE II CTD PHOSPHATASE"/>
    <property type="match status" value="1"/>
</dbReference>
<dbReference type="Proteomes" id="UP000717585">
    <property type="component" value="Unassembled WGS sequence"/>
</dbReference>
<dbReference type="InterPro" id="IPR023214">
    <property type="entry name" value="HAD_sf"/>
</dbReference>
<organism evidence="9 10">
    <name type="scientific">Carpediemonas membranifera</name>
    <dbReference type="NCBI Taxonomy" id="201153"/>
    <lineage>
        <taxon>Eukaryota</taxon>
        <taxon>Metamonada</taxon>
        <taxon>Carpediemonas-like organisms</taxon>
        <taxon>Carpediemonas</taxon>
    </lineage>
</organism>
<evidence type="ECO:0000256" key="4">
    <source>
        <dbReference type="ARBA" id="ARBA00023242"/>
    </source>
</evidence>
<protein>
    <recommendedName>
        <fullName evidence="2">protein-serine/threonine phosphatase</fullName>
        <ecNumber evidence="2">3.1.3.16</ecNumber>
    </recommendedName>
</protein>
<feature type="domain" description="FCP1 homology" evidence="8">
    <location>
        <begin position="81"/>
        <end position="278"/>
    </location>
</feature>
<dbReference type="GO" id="GO:0008420">
    <property type="term" value="F:RNA polymerase II CTD heptapeptide repeat phosphatase activity"/>
    <property type="evidence" value="ECO:0007669"/>
    <property type="project" value="InterPro"/>
</dbReference>
<dbReference type="Gene3D" id="3.40.50.10190">
    <property type="entry name" value="BRCT domain"/>
    <property type="match status" value="1"/>
</dbReference>
<dbReference type="AlphaFoldDB" id="A0A8J6AYK6"/>
<dbReference type="EC" id="3.1.3.16" evidence="2"/>
<dbReference type="SMART" id="SM00577">
    <property type="entry name" value="CPDc"/>
    <property type="match status" value="1"/>
</dbReference>
<dbReference type="PANTHER" id="PTHR23081:SF36">
    <property type="entry name" value="RNA POLYMERASE II SUBUNIT A C-TERMINAL DOMAIN PHOSPHATASE"/>
    <property type="match status" value="1"/>
</dbReference>
<dbReference type="Pfam" id="PF03031">
    <property type="entry name" value="NIF"/>
    <property type="match status" value="1"/>
</dbReference>
<feature type="compositionally biased region" description="Basic and acidic residues" evidence="7">
    <location>
        <begin position="7"/>
        <end position="25"/>
    </location>
</feature>
<evidence type="ECO:0000259" key="8">
    <source>
        <dbReference type="PROSITE" id="PS50969"/>
    </source>
</evidence>
<sequence>MPSSALEVRKATPVKAEKRDNQSQESCEHAMLTASGMCTSCGKVMPKQVKRRRSIVVDGEKMYITNEGATMISKSRSEHLKSEKKLAIVLDLDHTFVHTVDGRGSLVSLIEQRWGDAKEDDQTFTKARKPVLITYTTEWFETKVESTITAKCFGLMCIRPGTKEFLAELSKKYHVFAFSQGIRVYVNAVLDKLTDGESVCINSADIFARDSSNAMSKKTQDRIFPNLGDSESLALVLDDRTDVWEGHSNVIKVEPYTFLSPDAMRPYNANFAAQLAAFYDAEIRPTNPRHDFWNSGSTVTPPVPCKQEVSLFDDLAASDHEIEKIKRNLFDDSRIHSLFDSDSEPDSDSEAPALTGPRPFAPYRRRPTLYHLNQYAAKHGETEAMDAQLSALLGVLGDVHAAYYMDPEAGSVPALLEARFKEVLQGTRVAFHPVTAAGGSAAEVHQLVEVFGGVVVAGSDPTLTHWVGERGALRPSSLPDGAHAVTVDWLFYSCWLWRRQPETRFSAA</sequence>
<dbReference type="Gene3D" id="3.40.50.1000">
    <property type="entry name" value="HAD superfamily/HAD-like"/>
    <property type="match status" value="1"/>
</dbReference>
<comment type="subcellular location">
    <subcellularLocation>
        <location evidence="1">Nucleus</location>
    </subcellularLocation>
</comment>
<evidence type="ECO:0000313" key="10">
    <source>
        <dbReference type="Proteomes" id="UP000717585"/>
    </source>
</evidence>
<dbReference type="InterPro" id="IPR039189">
    <property type="entry name" value="Fcp1"/>
</dbReference>
<proteinExistence type="predicted"/>
<evidence type="ECO:0000313" key="9">
    <source>
        <dbReference type="EMBL" id="KAG9395585.1"/>
    </source>
</evidence>
<dbReference type="PROSITE" id="PS50969">
    <property type="entry name" value="FCP1"/>
    <property type="match status" value="1"/>
</dbReference>
<feature type="region of interest" description="Disordered" evidence="7">
    <location>
        <begin position="340"/>
        <end position="362"/>
    </location>
</feature>
<keyword evidence="4" id="KW-0539">Nucleus</keyword>
<accession>A0A8J6AYK6</accession>
<dbReference type="InterPro" id="IPR004274">
    <property type="entry name" value="FCP1_dom"/>
</dbReference>
<reference evidence="9" key="1">
    <citation type="submission" date="2021-05" db="EMBL/GenBank/DDBJ databases">
        <title>A free-living protist that lacks canonical eukaryotic 1 DNA replication and segregation systems.</title>
        <authorList>
            <person name="Salas-Leiva D.E."/>
            <person name="Tromer E.C."/>
            <person name="Curtis B.A."/>
            <person name="Jerlstrom-Hultqvist J."/>
            <person name="Kolisko M."/>
            <person name="Yi Z."/>
            <person name="Salas-Leiva J.S."/>
            <person name="Gallot-Lavallee L."/>
            <person name="Kops G.J.P.L."/>
            <person name="Archibald J.M."/>
            <person name="Simpson A.G.B."/>
            <person name="Roger A.J."/>
        </authorList>
    </citation>
    <scope>NUCLEOTIDE SEQUENCE</scope>
    <source>
        <strain evidence="9">BICM</strain>
    </source>
</reference>
<evidence type="ECO:0000256" key="6">
    <source>
        <dbReference type="ARBA" id="ARBA00048336"/>
    </source>
</evidence>
<evidence type="ECO:0000256" key="2">
    <source>
        <dbReference type="ARBA" id="ARBA00013081"/>
    </source>
</evidence>
<keyword evidence="10" id="KW-1185">Reference proteome</keyword>
<dbReference type="SUPFAM" id="SSF56784">
    <property type="entry name" value="HAD-like"/>
    <property type="match status" value="1"/>
</dbReference>
<keyword evidence="3" id="KW-0378">Hydrolase</keyword>
<dbReference type="InterPro" id="IPR036420">
    <property type="entry name" value="BRCT_dom_sf"/>
</dbReference>
<evidence type="ECO:0000256" key="5">
    <source>
        <dbReference type="ARBA" id="ARBA00047761"/>
    </source>
</evidence>
<name>A0A8J6AYK6_9EUKA</name>
<evidence type="ECO:0000256" key="7">
    <source>
        <dbReference type="SAM" id="MobiDB-lite"/>
    </source>
</evidence>